<evidence type="ECO:0000313" key="1">
    <source>
        <dbReference type="Proteomes" id="UP000887576"/>
    </source>
</evidence>
<protein>
    <submittedName>
        <fullName evidence="2">FYVE-type domain-containing protein</fullName>
    </submittedName>
</protein>
<proteinExistence type="predicted"/>
<dbReference type="WBParaSite" id="JU765_v2.g14877.t1">
    <property type="protein sequence ID" value="JU765_v2.g14877.t1"/>
    <property type="gene ID" value="JU765_v2.g14877"/>
</dbReference>
<dbReference type="Proteomes" id="UP000887576">
    <property type="component" value="Unplaced"/>
</dbReference>
<organism evidence="1 2">
    <name type="scientific">Panagrolaimus sp. JU765</name>
    <dbReference type="NCBI Taxonomy" id="591449"/>
    <lineage>
        <taxon>Eukaryota</taxon>
        <taxon>Metazoa</taxon>
        <taxon>Ecdysozoa</taxon>
        <taxon>Nematoda</taxon>
        <taxon>Chromadorea</taxon>
        <taxon>Rhabditida</taxon>
        <taxon>Tylenchina</taxon>
        <taxon>Panagrolaimomorpha</taxon>
        <taxon>Panagrolaimoidea</taxon>
        <taxon>Panagrolaimidae</taxon>
        <taxon>Panagrolaimus</taxon>
    </lineage>
</organism>
<accession>A0AC34QBJ2</accession>
<name>A0AC34QBJ2_9BILA</name>
<reference evidence="2" key="1">
    <citation type="submission" date="2022-11" db="UniProtKB">
        <authorList>
            <consortium name="WormBaseParasite"/>
        </authorList>
    </citation>
    <scope>IDENTIFICATION</scope>
</reference>
<evidence type="ECO:0000313" key="2">
    <source>
        <dbReference type="WBParaSite" id="JU765_v2.g14877.t1"/>
    </source>
</evidence>
<sequence length="545" mass="61458">MVDPAGVSSTVFGKTMYGLRKLVNKPRVDDWSPMAKFFHADEALNRIARELDSFDGRRDPDRCNQLVTKLRQAQDRVLSIIQEMLMAIYPSESERANRDFRNKFPDEVIHDNLAGQLWFGAECLAAGSNIVGREAESEQLRPLARALTKHLDSTREMLKDQALKDPAVYTDKLKESLLYFDHLFADFEFNYVSVMVEVKTVKEYDNLLDVAVLFSECAMRAQKIGYITQEQIDYADPVMMIGLPRLSVLWSIMYYPESIKLTGPQEEMSVLFRHFQSALLQCQCLLKSLKPFAIVELENRLLTGNSCGGSEIESIASSISNAKIPERAVILIGDEVTDTIPCQFATDKQILDEAGSLNDEYQLEVLTNEATETTMVTVRVEDVIHYLFKKIAAIADQLQTNFSQEFRKIMKAVMRPVSDMRAYEFPGQVSNTEAVEEETGVEVQESMPLRGTVGVRWVPDSDCLQCTSCGNPFTVFRRRHHCRNCGRLFCGRCSSNEMPIPELGYDHNVRVCDLCFIYKAGVQSPPENSSTNPDANNATTASSSN</sequence>